<dbReference type="HOGENOM" id="CLU_2692634_0_0_1"/>
<evidence type="ECO:0000313" key="1">
    <source>
        <dbReference type="EnsemblPlants" id="PGSC0003DMT400085084"/>
    </source>
</evidence>
<protein>
    <submittedName>
        <fullName evidence="1">Uncharacterized protein</fullName>
    </submittedName>
</protein>
<dbReference type="Gramene" id="PGSC0003DMT400085084">
    <property type="protein sequence ID" value="PGSC0003DMT400085084"/>
    <property type="gene ID" value="PGSC0003DMG400034655"/>
</dbReference>
<reference evidence="2" key="1">
    <citation type="journal article" date="2011" name="Nature">
        <title>Genome sequence and analysis of the tuber crop potato.</title>
        <authorList>
            <consortium name="The Potato Genome Sequencing Consortium"/>
        </authorList>
    </citation>
    <scope>NUCLEOTIDE SEQUENCE [LARGE SCALE GENOMIC DNA]</scope>
    <source>
        <strain evidence="2">cv. DM1-3 516 R44</strain>
    </source>
</reference>
<evidence type="ECO:0000313" key="2">
    <source>
        <dbReference type="Proteomes" id="UP000011115"/>
    </source>
</evidence>
<proteinExistence type="predicted"/>
<name>M1D8Q2_SOLTU</name>
<dbReference type="Proteomes" id="UP000011115">
    <property type="component" value="Unassembled WGS sequence"/>
</dbReference>
<dbReference type="InParanoid" id="M1D8Q2"/>
<keyword evidence="2" id="KW-1185">Reference proteome</keyword>
<accession>M1D8Q2</accession>
<sequence length="74" mass="8560">MGVMIRHTNLDRVLRSGTLKVWGIFRWLLTDLIQKISDRIEFKDLGFGFRVLLNDPWLVLGESYLDVSPLNPSS</sequence>
<organism evidence="1 2">
    <name type="scientific">Solanum tuberosum</name>
    <name type="common">Potato</name>
    <dbReference type="NCBI Taxonomy" id="4113"/>
    <lineage>
        <taxon>Eukaryota</taxon>
        <taxon>Viridiplantae</taxon>
        <taxon>Streptophyta</taxon>
        <taxon>Embryophyta</taxon>
        <taxon>Tracheophyta</taxon>
        <taxon>Spermatophyta</taxon>
        <taxon>Magnoliopsida</taxon>
        <taxon>eudicotyledons</taxon>
        <taxon>Gunneridae</taxon>
        <taxon>Pentapetalae</taxon>
        <taxon>asterids</taxon>
        <taxon>lamiids</taxon>
        <taxon>Solanales</taxon>
        <taxon>Solanaceae</taxon>
        <taxon>Solanoideae</taxon>
        <taxon>Solaneae</taxon>
        <taxon>Solanum</taxon>
    </lineage>
</organism>
<dbReference type="AlphaFoldDB" id="M1D8Q2"/>
<dbReference type="PaxDb" id="4113-PGSC0003DMT400085084"/>
<dbReference type="EnsemblPlants" id="PGSC0003DMT400085084">
    <property type="protein sequence ID" value="PGSC0003DMT400085084"/>
    <property type="gene ID" value="PGSC0003DMG400034655"/>
</dbReference>
<reference evidence="1" key="2">
    <citation type="submission" date="2015-06" db="UniProtKB">
        <authorList>
            <consortium name="EnsemblPlants"/>
        </authorList>
    </citation>
    <scope>IDENTIFICATION</scope>
    <source>
        <strain evidence="1">DM1-3 516 R44</strain>
    </source>
</reference>